<evidence type="ECO:0000256" key="1">
    <source>
        <dbReference type="ARBA" id="ARBA00022553"/>
    </source>
</evidence>
<feature type="binding site" evidence="4">
    <location>
        <begin position="452"/>
        <end position="459"/>
    </location>
    <ligand>
        <name>ATP</name>
        <dbReference type="ChEBI" id="CHEBI:30616"/>
    </ligand>
</feature>
<evidence type="ECO:0000256" key="2">
    <source>
        <dbReference type="ARBA" id="ARBA00022741"/>
    </source>
</evidence>
<dbReference type="Gene3D" id="2.60.200.20">
    <property type="match status" value="1"/>
</dbReference>
<dbReference type="EMBL" id="JBHTEF010000001">
    <property type="protein sequence ID" value="MFC7581250.1"/>
    <property type="molecule type" value="Genomic_DNA"/>
</dbReference>
<protein>
    <submittedName>
        <fullName evidence="9">FtsK/SpoIIIE domain-containing protein</fullName>
    </submittedName>
</protein>
<dbReference type="SUPFAM" id="SSF52540">
    <property type="entry name" value="P-loop containing nucleoside triphosphate hydrolases"/>
    <property type="match status" value="1"/>
</dbReference>
<dbReference type="SUPFAM" id="SSF49879">
    <property type="entry name" value="SMAD/FHA domain"/>
    <property type="match status" value="1"/>
</dbReference>
<dbReference type="Pfam" id="PF01580">
    <property type="entry name" value="FtsK_SpoIIIE"/>
    <property type="match status" value="1"/>
</dbReference>
<dbReference type="CDD" id="cd00060">
    <property type="entry name" value="FHA"/>
    <property type="match status" value="1"/>
</dbReference>
<accession>A0ABW2SN04</accession>
<name>A0ABW2SN04_9ACTO</name>
<feature type="compositionally biased region" description="Basic and acidic residues" evidence="5">
    <location>
        <begin position="390"/>
        <end position="399"/>
    </location>
</feature>
<dbReference type="Pfam" id="PF00498">
    <property type="entry name" value="FHA"/>
    <property type="match status" value="1"/>
</dbReference>
<feature type="domain" description="FtsK" evidence="8">
    <location>
        <begin position="434"/>
        <end position="626"/>
    </location>
</feature>
<feature type="region of interest" description="Disordered" evidence="5">
    <location>
        <begin position="904"/>
        <end position="957"/>
    </location>
</feature>
<dbReference type="PANTHER" id="PTHR22683">
    <property type="entry name" value="SPORULATION PROTEIN RELATED"/>
    <property type="match status" value="1"/>
</dbReference>
<evidence type="ECO:0000259" key="7">
    <source>
        <dbReference type="PROSITE" id="PS50006"/>
    </source>
</evidence>
<dbReference type="Gene3D" id="3.40.50.300">
    <property type="entry name" value="P-loop containing nucleotide triphosphate hydrolases"/>
    <property type="match status" value="1"/>
</dbReference>
<reference evidence="10" key="1">
    <citation type="journal article" date="2019" name="Int. J. Syst. Evol. Microbiol.">
        <title>The Global Catalogue of Microorganisms (GCM) 10K type strain sequencing project: providing services to taxonomists for standard genome sequencing and annotation.</title>
        <authorList>
            <consortium name="The Broad Institute Genomics Platform"/>
            <consortium name="The Broad Institute Genome Sequencing Center for Infectious Disease"/>
            <person name="Wu L."/>
            <person name="Ma J."/>
        </authorList>
    </citation>
    <scope>NUCLEOTIDE SEQUENCE [LARGE SCALE GENOMIC DNA]</scope>
    <source>
        <strain evidence="10">CCUG 56698</strain>
    </source>
</reference>
<dbReference type="PROSITE" id="PS50006">
    <property type="entry name" value="FHA_DOMAIN"/>
    <property type="match status" value="1"/>
</dbReference>
<dbReference type="InterPro" id="IPR002543">
    <property type="entry name" value="FtsK_dom"/>
</dbReference>
<evidence type="ECO:0000256" key="6">
    <source>
        <dbReference type="SAM" id="Phobius"/>
    </source>
</evidence>
<keyword evidence="3 4" id="KW-0067">ATP-binding</keyword>
<dbReference type="PROSITE" id="PS50901">
    <property type="entry name" value="FTSK"/>
    <property type="match status" value="1"/>
</dbReference>
<evidence type="ECO:0000256" key="4">
    <source>
        <dbReference type="PROSITE-ProRule" id="PRU00289"/>
    </source>
</evidence>
<keyword evidence="1" id="KW-0597">Phosphoprotein</keyword>
<feature type="region of interest" description="Disordered" evidence="5">
    <location>
        <begin position="1"/>
        <end position="33"/>
    </location>
</feature>
<evidence type="ECO:0000256" key="5">
    <source>
        <dbReference type="SAM" id="MobiDB-lite"/>
    </source>
</evidence>
<feature type="region of interest" description="Disordered" evidence="5">
    <location>
        <begin position="1071"/>
        <end position="1090"/>
    </location>
</feature>
<organism evidence="9 10">
    <name type="scientific">Schaalia naturae</name>
    <dbReference type="NCBI Taxonomy" id="635203"/>
    <lineage>
        <taxon>Bacteria</taxon>
        <taxon>Bacillati</taxon>
        <taxon>Actinomycetota</taxon>
        <taxon>Actinomycetes</taxon>
        <taxon>Actinomycetales</taxon>
        <taxon>Actinomycetaceae</taxon>
        <taxon>Schaalia</taxon>
    </lineage>
</organism>
<dbReference type="RefSeq" id="WP_380974389.1">
    <property type="nucleotide sequence ID" value="NZ_JBHTEF010000001.1"/>
</dbReference>
<evidence type="ECO:0000259" key="8">
    <source>
        <dbReference type="PROSITE" id="PS50901"/>
    </source>
</evidence>
<keyword evidence="6" id="KW-1133">Transmembrane helix</keyword>
<comment type="caution">
    <text evidence="9">The sequence shown here is derived from an EMBL/GenBank/DDBJ whole genome shotgun (WGS) entry which is preliminary data.</text>
</comment>
<evidence type="ECO:0000313" key="10">
    <source>
        <dbReference type="Proteomes" id="UP001596527"/>
    </source>
</evidence>
<dbReference type="InterPro" id="IPR050206">
    <property type="entry name" value="FtsK/SpoIIIE/SftA"/>
</dbReference>
<sequence length="1090" mass="113942">MDDATSTCRGGPPGPAAPQTSEREGPGAPEEALRAPHHLACVEGPDIGAVAALTGEVLLGREGDPTLRDPRVSRRHALVRPAAGRRRGAREPVARVADLGSSNGTRVRRRGHPRWTARRISPARRPGDGGRTLRTGDQLVIGRDRFEVRDRPGDLSWPTPPPPRGRAARVAAPPLLMALSLLGWRLAASGAVSPGATAAGIAAAALVAGGVLVLLRERRRRRWARHDAAGLALVIAALPASAPPARSGDRPAEPSSALVWPARAGPGGAVTVGLGADARGGDAVRTLGAVGPHARAAARWWCAQVAARTGGATVHEGPSPPRVLGDGRTEVHLVDRPECPVCERGPGAVDVLHIGVASTYAELPAWCERVIAADLAPDSSLWWEQTAPPRRPDAGREPGDPPTSVPFGERVRAADRRAASRPGSLRVVLGRDARGPVTVDLVEDGPHALVAGTTGSGKSEALATWLLAMCEQSPPEDLRLVLVDYKGGAAFAPLAGLPHTEAVLTDLDPQATDRAVRGLRALLVRRERELAGHGLADLTRWQRAHERGEAPPAPPRVVVAVDEFRVLSESHPRTLDSLVRLASQGRSLGIHLIVATQRPSGAITPAMRANIEVRLALRCVDEADSLDILGTPDAARLPRVPGRALLREGGPFQVAWAEDAGSAVRRVAAGWASAGERRRSLWAPALPEDLDWTRVEEVAEGWPGPPGGVALGLVDGIDRGGHPPLLWSGGSLRVEGPQHAAVHLARTALALGSRIGDGRGAPLHVCSRAPRPPGRWASWLDVEDAGACAQLLAGVTRHAPAVVVVDDVEAMAAGLDLALGPGRGRALWTRLLGEADRSGVVVVAATPGQWGATGQGASAFAWRLAHVVDDADALHAGLPSTAPRCRVPGRFLLVRAPGSVPGALGGTGGEPLVCQIPRELRPGRGPGSESPEADRAHRPWSVASLSGPPSGGDRGSVALVGPELRALHARAGRSWLVVGDRPDRARASIVRAHREAGLPPPDIRALGSHEWMQIRQSPDRTVLAADPGADVLRVLHELARTADPVLAAECWEEGTGVILDRGHLARMALRSPPAGLAEGPPGGAPPDRRV</sequence>
<dbReference type="PANTHER" id="PTHR22683:SF1">
    <property type="entry name" value="TYPE VII SECRETION SYSTEM PROTEIN ESSC"/>
    <property type="match status" value="1"/>
</dbReference>
<dbReference type="InterPro" id="IPR027417">
    <property type="entry name" value="P-loop_NTPase"/>
</dbReference>
<evidence type="ECO:0000313" key="9">
    <source>
        <dbReference type="EMBL" id="MFC7581250.1"/>
    </source>
</evidence>
<keyword evidence="10" id="KW-1185">Reference proteome</keyword>
<evidence type="ECO:0000256" key="3">
    <source>
        <dbReference type="ARBA" id="ARBA00022840"/>
    </source>
</evidence>
<gene>
    <name evidence="9" type="ORF">ACFQWG_08590</name>
</gene>
<dbReference type="CDD" id="cd01127">
    <property type="entry name" value="TrwB_TraG_TraD_VirD4"/>
    <property type="match status" value="1"/>
</dbReference>
<keyword evidence="6" id="KW-0472">Membrane</keyword>
<keyword evidence="6" id="KW-0812">Transmembrane</keyword>
<proteinExistence type="predicted"/>
<feature type="region of interest" description="Disordered" evidence="5">
    <location>
        <begin position="383"/>
        <end position="409"/>
    </location>
</feature>
<dbReference type="InterPro" id="IPR000253">
    <property type="entry name" value="FHA_dom"/>
</dbReference>
<feature type="transmembrane region" description="Helical" evidence="6">
    <location>
        <begin position="194"/>
        <end position="215"/>
    </location>
</feature>
<dbReference type="Proteomes" id="UP001596527">
    <property type="component" value="Unassembled WGS sequence"/>
</dbReference>
<feature type="domain" description="FHA" evidence="7">
    <location>
        <begin position="57"/>
        <end position="112"/>
    </location>
</feature>
<dbReference type="InterPro" id="IPR008984">
    <property type="entry name" value="SMAD_FHA_dom_sf"/>
</dbReference>
<keyword evidence="2 4" id="KW-0547">Nucleotide-binding</keyword>
<feature type="transmembrane region" description="Helical" evidence="6">
    <location>
        <begin position="227"/>
        <end position="245"/>
    </location>
</feature>